<evidence type="ECO:0000256" key="1">
    <source>
        <dbReference type="SAM" id="Phobius"/>
    </source>
</evidence>
<feature type="transmembrane region" description="Helical" evidence="1">
    <location>
        <begin position="276"/>
        <end position="298"/>
    </location>
</feature>
<feature type="transmembrane region" description="Helical" evidence="1">
    <location>
        <begin position="98"/>
        <end position="120"/>
    </location>
</feature>
<dbReference type="Proteomes" id="UP000824504">
    <property type="component" value="Chromosome"/>
</dbReference>
<dbReference type="Pfam" id="PF13593">
    <property type="entry name" value="SBF_like"/>
    <property type="match status" value="1"/>
</dbReference>
<name>A0ABX8SEV4_9ACTN</name>
<gene>
    <name evidence="2" type="ORF">KDB89_09110</name>
</gene>
<feature type="transmembrane region" description="Helical" evidence="1">
    <location>
        <begin position="201"/>
        <end position="223"/>
    </location>
</feature>
<accession>A0ABX8SEV4</accession>
<feature type="transmembrane region" description="Helical" evidence="1">
    <location>
        <begin position="170"/>
        <end position="189"/>
    </location>
</feature>
<dbReference type="InterPro" id="IPR016833">
    <property type="entry name" value="Put_Na-Bile_cotransptr"/>
</dbReference>
<dbReference type="EMBL" id="CP079216">
    <property type="protein sequence ID" value="QXT61947.1"/>
    <property type="molecule type" value="Genomic_DNA"/>
</dbReference>
<evidence type="ECO:0000313" key="3">
    <source>
        <dbReference type="Proteomes" id="UP000824504"/>
    </source>
</evidence>
<keyword evidence="3" id="KW-1185">Reference proteome</keyword>
<keyword evidence="1" id="KW-1133">Transmembrane helix</keyword>
<sequence length="320" mass="34090">MKFKPDPILVIILGTLALALVLPVSGTAADVLEVVTNVGIFVLFFGYGARLSGAEALAGVRNWKLHLAILGCTFVVFPLIALPILAIPDAILSEPMRIGLVFLCLVPSTVQSSVTFTSLAGGNIASAMVAATASNVIGVIVTPLLAMLFIPASSGGAIGFDQLLDVVVKLLLPFVLGQASRFVTASFMARHRSRLRLLDQAVIFLIVYGAFSHLRVSGVWRQVAWTDLVLIVVIVAAVLAFMFWFTWHVGGWLGFDRANRIAVMFCGTKKSLATGVPMASVLFSASAVSVIVIPLMLYHQLQLLVSSFLAGRLRRGTPSG</sequence>
<dbReference type="PANTHER" id="PTHR18640:SF5">
    <property type="entry name" value="SODIUM_BILE ACID COTRANSPORTER 7"/>
    <property type="match status" value="1"/>
</dbReference>
<organism evidence="2 3">
    <name type="scientific">Tessaracoccus palaemonis</name>
    <dbReference type="NCBI Taxonomy" id="2829499"/>
    <lineage>
        <taxon>Bacteria</taxon>
        <taxon>Bacillati</taxon>
        <taxon>Actinomycetota</taxon>
        <taxon>Actinomycetes</taxon>
        <taxon>Propionibacteriales</taxon>
        <taxon>Propionibacteriaceae</taxon>
        <taxon>Tessaracoccus</taxon>
    </lineage>
</organism>
<feature type="transmembrane region" description="Helical" evidence="1">
    <location>
        <begin position="229"/>
        <end position="255"/>
    </location>
</feature>
<proteinExistence type="predicted"/>
<keyword evidence="1" id="KW-0472">Membrane</keyword>
<reference evidence="2 3" key="1">
    <citation type="submission" date="2021-07" db="EMBL/GenBank/DDBJ databases">
        <title>complete genome sequencing of Tessaracoccus sp.J1M15.</title>
        <authorList>
            <person name="Bae J.-W."/>
            <person name="Kim D.-y."/>
        </authorList>
    </citation>
    <scope>NUCLEOTIDE SEQUENCE [LARGE SCALE GENOMIC DNA]</scope>
    <source>
        <strain evidence="2 3">J1M15</strain>
    </source>
</reference>
<dbReference type="RefSeq" id="WP_219080369.1">
    <property type="nucleotide sequence ID" value="NZ_CP079216.1"/>
</dbReference>
<evidence type="ECO:0000313" key="2">
    <source>
        <dbReference type="EMBL" id="QXT61947.1"/>
    </source>
</evidence>
<keyword evidence="1" id="KW-0812">Transmembrane</keyword>
<feature type="transmembrane region" description="Helical" evidence="1">
    <location>
        <begin position="127"/>
        <end position="150"/>
    </location>
</feature>
<dbReference type="PIRSF" id="PIRSF026166">
    <property type="entry name" value="UCP026166"/>
    <property type="match status" value="1"/>
</dbReference>
<feature type="transmembrane region" description="Helical" evidence="1">
    <location>
        <begin position="65"/>
        <end position="86"/>
    </location>
</feature>
<dbReference type="PANTHER" id="PTHR18640">
    <property type="entry name" value="SOLUTE CARRIER FAMILY 10 MEMBER 7"/>
    <property type="match status" value="1"/>
</dbReference>
<protein>
    <submittedName>
        <fullName evidence="2">Bile acid:sodium symporter</fullName>
    </submittedName>
</protein>
<feature type="transmembrane region" description="Helical" evidence="1">
    <location>
        <begin position="38"/>
        <end position="58"/>
    </location>
</feature>